<accession>A0ACA9UDG5</accession>
<sequence length="360" mass="40542">MASAKTFTREEVRSHTTDESLYCIIDSTVYDLTEFVDAHPGGESVLRQVAGRDATTAFYNLHRHEVLSKYRDLAIGTIENEKPQVITPKPGDLSPVPYAEPLWLSPPFRSPYFKDSHRRQQRALREFAQKYLYEEAWKNEASGEYTSQETIERMSKAGLMHMRMGPGKHLHGVELLGGAVKGEEYDYFHDLVSAQEMARIMARGAQDGNMGGMTIGLTAVLNFGNDPVWKQKIADEIVNGTKKWITNGTFCDYFVTGVKTDKGLSVLLIERGEGVETKPIKTSYSPTAGTAYITFDNVKRLVFGKRLIDQPVIRLKLAKMISLVEANQAWLETITYQMCHMPYKQQARHLAGPIALLKQS</sequence>
<dbReference type="EMBL" id="CADEHS020000192">
    <property type="protein sequence ID" value="CAG9950764.1"/>
    <property type="molecule type" value="Genomic_DNA"/>
</dbReference>
<organism evidence="1 2">
    <name type="scientific">Clonostachys rosea f. rosea IK726</name>
    <dbReference type="NCBI Taxonomy" id="1349383"/>
    <lineage>
        <taxon>Eukaryota</taxon>
        <taxon>Fungi</taxon>
        <taxon>Dikarya</taxon>
        <taxon>Ascomycota</taxon>
        <taxon>Pezizomycotina</taxon>
        <taxon>Sordariomycetes</taxon>
        <taxon>Hypocreomycetidae</taxon>
        <taxon>Hypocreales</taxon>
        <taxon>Bionectriaceae</taxon>
        <taxon>Clonostachys</taxon>
    </lineage>
</organism>
<evidence type="ECO:0000313" key="2">
    <source>
        <dbReference type="Proteomes" id="UP000836387"/>
    </source>
</evidence>
<protein>
    <submittedName>
        <fullName evidence="1">Uncharacterized protein</fullName>
    </submittedName>
</protein>
<keyword evidence="2" id="KW-1185">Reference proteome</keyword>
<reference evidence="1" key="1">
    <citation type="submission" date="2020-04" db="EMBL/GenBank/DDBJ databases">
        <authorList>
            <person name="Broberg M."/>
        </authorList>
    </citation>
    <scope>NUCLEOTIDE SEQUENCE</scope>
</reference>
<feature type="non-terminal residue" evidence="1">
    <location>
        <position position="360"/>
    </location>
</feature>
<reference evidence="1" key="2">
    <citation type="submission" date="2021-10" db="EMBL/GenBank/DDBJ databases">
        <authorList>
            <person name="Piombo E."/>
        </authorList>
    </citation>
    <scope>NUCLEOTIDE SEQUENCE</scope>
</reference>
<proteinExistence type="predicted"/>
<name>A0ACA9UDG5_BIOOC</name>
<comment type="caution">
    <text evidence="1">The sequence shown here is derived from an EMBL/GenBank/DDBJ whole genome shotgun (WGS) entry which is preliminary data.</text>
</comment>
<evidence type="ECO:0000313" key="1">
    <source>
        <dbReference type="EMBL" id="CAG9950764.1"/>
    </source>
</evidence>
<gene>
    <name evidence="1" type="ORF">CRV2_00019832</name>
</gene>
<dbReference type="Proteomes" id="UP000836387">
    <property type="component" value="Unassembled WGS sequence"/>
</dbReference>